<sequence>MMDMKRIYNILLIMILSLFLLPLGGCFDSDINRSMYEADGEEMQRENHIVGATLKGMQGLVIPTREHLYQFMDAMAGGAYGGYLEGIVDTWVMKFSTFNPEQGWLKSPFADPIKDMYPQYRDMLNKTDDPVALAFGKILRVCIMHRVTDIYGPIPYSKMMDNDNSGEDLAVPYDSQEQVYTQMLKELEEADKVLEENKDLSSEAFRKLEDLYYGNISKWRKFVHSMQLRIAMRMSYVNPTEAQRIAQEAVEAGVIESNEDNAMLHVAENRSELLFNNWNDYRISADLVSIMKGYEDPRLDKMFVKGVQTVDQDGEKVDVYDYYGVRIGIFTQKKDDMINLYSKQVISSTDPYLWMNAAEVTFLRAEGALRGWDMGGDAQALYEKAIALSFEERGGTTGADRYVKDTEKKPIDYVNPMDGADIKYSHSAVSTITIAWEPGAENFERNLERIITQKWIAIFPLGLEAWAEHRRTGYPKLLPAVENKDPNNSVNVTIGPRRLPFPADEYTGNPKYIDQAVQMLNGPDAAGTKLWWDKKDHSIENSQSSN</sequence>
<reference evidence="1 2" key="1">
    <citation type="submission" date="2018-08" db="EMBL/GenBank/DDBJ databases">
        <title>A genome reference for cultivated species of the human gut microbiota.</title>
        <authorList>
            <person name="Zou Y."/>
            <person name="Xue W."/>
            <person name="Luo G."/>
        </authorList>
    </citation>
    <scope>NUCLEOTIDE SEQUENCE [LARGE SCALE GENOMIC DNA]</scope>
    <source>
        <strain evidence="1 2">AM17-48</strain>
    </source>
</reference>
<dbReference type="Proteomes" id="UP000283329">
    <property type="component" value="Unassembled WGS sequence"/>
</dbReference>
<dbReference type="SUPFAM" id="SSF48452">
    <property type="entry name" value="TPR-like"/>
    <property type="match status" value="1"/>
</dbReference>
<evidence type="ECO:0000313" key="2">
    <source>
        <dbReference type="Proteomes" id="UP000283329"/>
    </source>
</evidence>
<keyword evidence="1" id="KW-0449">Lipoprotein</keyword>
<dbReference type="AlphaFoldDB" id="A0A3A9H6U5"/>
<evidence type="ECO:0000313" key="1">
    <source>
        <dbReference type="EMBL" id="RHH43231.1"/>
    </source>
</evidence>
<dbReference type="EMBL" id="QRJR01000018">
    <property type="protein sequence ID" value="RHH43231.1"/>
    <property type="molecule type" value="Genomic_DNA"/>
</dbReference>
<name>A0A3A9H6U5_BACOV</name>
<dbReference type="InterPro" id="IPR024302">
    <property type="entry name" value="SusD-like"/>
</dbReference>
<dbReference type="RefSeq" id="WP_117611049.1">
    <property type="nucleotide sequence ID" value="NZ_BAABYV010000001.1"/>
</dbReference>
<gene>
    <name evidence="1" type="ORF">DW206_17285</name>
</gene>
<organism evidence="1 2">
    <name type="scientific">Bacteroides ovatus</name>
    <dbReference type="NCBI Taxonomy" id="28116"/>
    <lineage>
        <taxon>Bacteria</taxon>
        <taxon>Pseudomonadati</taxon>
        <taxon>Bacteroidota</taxon>
        <taxon>Bacteroidia</taxon>
        <taxon>Bacteroidales</taxon>
        <taxon>Bacteroidaceae</taxon>
        <taxon>Bacteroides</taxon>
    </lineage>
</organism>
<dbReference type="Gene3D" id="1.25.40.390">
    <property type="match status" value="1"/>
</dbReference>
<protein>
    <submittedName>
        <fullName evidence="1">SusD/RagB family nutrient-binding outer membrane lipoprotein</fullName>
    </submittedName>
</protein>
<dbReference type="Pfam" id="PF12741">
    <property type="entry name" value="SusD-like"/>
    <property type="match status" value="1"/>
</dbReference>
<accession>A0A3A9H6U5</accession>
<proteinExistence type="predicted"/>
<dbReference type="InterPro" id="IPR011990">
    <property type="entry name" value="TPR-like_helical_dom_sf"/>
</dbReference>
<comment type="caution">
    <text evidence="1">The sequence shown here is derived from an EMBL/GenBank/DDBJ whole genome shotgun (WGS) entry which is preliminary data.</text>
</comment>